<sequence>MSKGNILIIDDEDKLRGLLARILSLEGYSLFEAATGKEGLKKLELEDIQVVLSDVKLPDANGVELTQSIRSKYPELEIIVLTAFGTIADGVKAIKNGAFDYITKGDDNDKIIPLVAKAMEKAQMQQRLHHLEKRVGEKYSFDKIIGQSKQIQDAITLARKVSNTDTTVLLLGETGTGKEVFAEAIHQESSRQKKNFVAVNCSAFSKELLESELFGHKAGAFTGATKDTKGLFEEANEGTIFLDEIGEMNIDLQAKLLRVLETGELLKVGESKTSKVNVRVIAATNRDLKTESENGHFRLDLFYRLSVFQINLPALRDRKKDILELANFFLKQFGAKTNKRIIAMSPEFLTHLQNYNWRGNIRELKNIMERAVILCDSNSLTVEDLPFELQQDAISGSITSSFDLSTVEKQHIKKVLAHTGGNKTEAARLLNIGLTTLYRKIEEYKI</sequence>
<dbReference type="InterPro" id="IPR003593">
    <property type="entry name" value="AAA+_ATPase"/>
</dbReference>
<evidence type="ECO:0000256" key="1">
    <source>
        <dbReference type="ARBA" id="ARBA00022741"/>
    </source>
</evidence>
<reference evidence="8 9" key="1">
    <citation type="submission" date="2017-05" db="EMBL/GenBank/DDBJ databases">
        <authorList>
            <person name="Varghese N."/>
            <person name="Submissions S."/>
        </authorList>
    </citation>
    <scope>NUCLEOTIDE SEQUENCE [LARGE SCALE GENOMIC DNA]</scope>
    <source>
        <strain evidence="8 9">DSM 21342</strain>
    </source>
</reference>
<organism evidence="8 9">
    <name type="scientific">Solitalea koreensis</name>
    <dbReference type="NCBI Taxonomy" id="543615"/>
    <lineage>
        <taxon>Bacteria</taxon>
        <taxon>Pseudomonadati</taxon>
        <taxon>Bacteroidota</taxon>
        <taxon>Sphingobacteriia</taxon>
        <taxon>Sphingobacteriales</taxon>
        <taxon>Sphingobacteriaceae</taxon>
        <taxon>Solitalea</taxon>
    </lineage>
</organism>
<dbReference type="OrthoDB" id="9767722at2"/>
<dbReference type="PROSITE" id="PS50045">
    <property type="entry name" value="SIGMA54_INTERACT_4"/>
    <property type="match status" value="1"/>
</dbReference>
<dbReference type="InterPro" id="IPR027417">
    <property type="entry name" value="P-loop_NTPase"/>
</dbReference>
<evidence type="ECO:0000313" key="9">
    <source>
        <dbReference type="Proteomes" id="UP000315971"/>
    </source>
</evidence>
<dbReference type="Pfam" id="PF00158">
    <property type="entry name" value="Sigma54_activat"/>
    <property type="match status" value="1"/>
</dbReference>
<evidence type="ECO:0000259" key="7">
    <source>
        <dbReference type="PROSITE" id="PS50110"/>
    </source>
</evidence>
<dbReference type="RefSeq" id="WP_142602550.1">
    <property type="nucleotide sequence ID" value="NZ_FXSZ01000003.1"/>
</dbReference>
<dbReference type="EMBL" id="FXSZ01000003">
    <property type="protein sequence ID" value="SMO54313.1"/>
    <property type="molecule type" value="Genomic_DNA"/>
</dbReference>
<dbReference type="AlphaFoldDB" id="A0A521C4J5"/>
<keyword evidence="3" id="KW-0805">Transcription regulation</keyword>
<dbReference type="Pfam" id="PF02954">
    <property type="entry name" value="HTH_8"/>
    <property type="match status" value="1"/>
</dbReference>
<dbReference type="SMART" id="SM00448">
    <property type="entry name" value="REC"/>
    <property type="match status" value="1"/>
</dbReference>
<dbReference type="GO" id="GO:0043565">
    <property type="term" value="F:sequence-specific DNA binding"/>
    <property type="evidence" value="ECO:0007669"/>
    <property type="project" value="InterPro"/>
</dbReference>
<dbReference type="SMART" id="SM00382">
    <property type="entry name" value="AAA"/>
    <property type="match status" value="1"/>
</dbReference>
<evidence type="ECO:0000256" key="3">
    <source>
        <dbReference type="ARBA" id="ARBA00023015"/>
    </source>
</evidence>
<dbReference type="GO" id="GO:0000160">
    <property type="term" value="P:phosphorelay signal transduction system"/>
    <property type="evidence" value="ECO:0007669"/>
    <property type="project" value="InterPro"/>
</dbReference>
<name>A0A521C4J5_9SPHI</name>
<dbReference type="Proteomes" id="UP000315971">
    <property type="component" value="Unassembled WGS sequence"/>
</dbReference>
<keyword evidence="2" id="KW-0067">ATP-binding</keyword>
<dbReference type="InterPro" id="IPR025662">
    <property type="entry name" value="Sigma_54_int_dom_ATP-bd_1"/>
</dbReference>
<dbReference type="Gene3D" id="1.10.8.60">
    <property type="match status" value="1"/>
</dbReference>
<dbReference type="Pfam" id="PF00072">
    <property type="entry name" value="Response_reg"/>
    <property type="match status" value="1"/>
</dbReference>
<dbReference type="InterPro" id="IPR011006">
    <property type="entry name" value="CheY-like_superfamily"/>
</dbReference>
<dbReference type="InterPro" id="IPR025943">
    <property type="entry name" value="Sigma_54_int_dom_ATP-bd_2"/>
</dbReference>
<dbReference type="SUPFAM" id="SSF46689">
    <property type="entry name" value="Homeodomain-like"/>
    <property type="match status" value="1"/>
</dbReference>
<evidence type="ECO:0000256" key="2">
    <source>
        <dbReference type="ARBA" id="ARBA00022840"/>
    </source>
</evidence>
<dbReference type="GO" id="GO:0006355">
    <property type="term" value="P:regulation of DNA-templated transcription"/>
    <property type="evidence" value="ECO:0007669"/>
    <property type="project" value="InterPro"/>
</dbReference>
<gene>
    <name evidence="8" type="ORF">SAMN06265350_103205</name>
</gene>
<dbReference type="InterPro" id="IPR001789">
    <property type="entry name" value="Sig_transdc_resp-reg_receiver"/>
</dbReference>
<dbReference type="Gene3D" id="3.40.50.2300">
    <property type="match status" value="1"/>
</dbReference>
<dbReference type="GO" id="GO:0005524">
    <property type="term" value="F:ATP binding"/>
    <property type="evidence" value="ECO:0007669"/>
    <property type="project" value="UniProtKB-KW"/>
</dbReference>
<dbReference type="PROSITE" id="PS00676">
    <property type="entry name" value="SIGMA54_INTERACT_2"/>
    <property type="match status" value="1"/>
</dbReference>
<dbReference type="PROSITE" id="PS50110">
    <property type="entry name" value="RESPONSE_REGULATORY"/>
    <property type="match status" value="1"/>
</dbReference>
<dbReference type="Gene3D" id="3.40.50.300">
    <property type="entry name" value="P-loop containing nucleotide triphosphate hydrolases"/>
    <property type="match status" value="1"/>
</dbReference>
<dbReference type="SUPFAM" id="SSF52172">
    <property type="entry name" value="CheY-like"/>
    <property type="match status" value="1"/>
</dbReference>
<dbReference type="PROSITE" id="PS00675">
    <property type="entry name" value="SIGMA54_INTERACT_1"/>
    <property type="match status" value="1"/>
</dbReference>
<feature type="modified residue" description="4-aspartylphosphate" evidence="5">
    <location>
        <position position="54"/>
    </location>
</feature>
<dbReference type="SUPFAM" id="SSF52540">
    <property type="entry name" value="P-loop containing nucleoside triphosphate hydrolases"/>
    <property type="match status" value="1"/>
</dbReference>
<dbReference type="PANTHER" id="PTHR32071">
    <property type="entry name" value="TRANSCRIPTIONAL REGULATORY PROTEIN"/>
    <property type="match status" value="1"/>
</dbReference>
<evidence type="ECO:0000256" key="5">
    <source>
        <dbReference type="PROSITE-ProRule" id="PRU00169"/>
    </source>
</evidence>
<evidence type="ECO:0000259" key="6">
    <source>
        <dbReference type="PROSITE" id="PS50045"/>
    </source>
</evidence>
<keyword evidence="8" id="KW-0238">DNA-binding</keyword>
<keyword evidence="9" id="KW-1185">Reference proteome</keyword>
<dbReference type="PRINTS" id="PR01590">
    <property type="entry name" value="HTHFIS"/>
</dbReference>
<dbReference type="InterPro" id="IPR002197">
    <property type="entry name" value="HTH_Fis"/>
</dbReference>
<proteinExistence type="predicted"/>
<dbReference type="CDD" id="cd00009">
    <property type="entry name" value="AAA"/>
    <property type="match status" value="1"/>
</dbReference>
<accession>A0A521C4J5</accession>
<keyword evidence="5" id="KW-0597">Phosphoprotein</keyword>
<evidence type="ECO:0000256" key="4">
    <source>
        <dbReference type="ARBA" id="ARBA00023163"/>
    </source>
</evidence>
<protein>
    <submittedName>
        <fullName evidence="8">DNA-binding transcriptional response regulator, NtrC family, contains REC, AAA-type ATPase, and a Fis-type DNA-binding domains</fullName>
    </submittedName>
</protein>
<feature type="domain" description="Sigma-54 factor interaction" evidence="6">
    <location>
        <begin position="144"/>
        <end position="373"/>
    </location>
</feature>
<keyword evidence="1" id="KW-0547">Nucleotide-binding</keyword>
<dbReference type="PANTHER" id="PTHR32071:SF121">
    <property type="entry name" value="SIGMA L-DEPENDENT TRANSCRIPTIONAL REGULATOR YQIR-RELATED"/>
    <property type="match status" value="1"/>
</dbReference>
<dbReference type="Pfam" id="PF25601">
    <property type="entry name" value="AAA_lid_14"/>
    <property type="match status" value="1"/>
</dbReference>
<dbReference type="Gene3D" id="1.10.10.60">
    <property type="entry name" value="Homeodomain-like"/>
    <property type="match status" value="1"/>
</dbReference>
<dbReference type="InterPro" id="IPR002078">
    <property type="entry name" value="Sigma_54_int"/>
</dbReference>
<dbReference type="InterPro" id="IPR058031">
    <property type="entry name" value="AAA_lid_NorR"/>
</dbReference>
<dbReference type="FunFam" id="3.40.50.300:FF:000006">
    <property type="entry name" value="DNA-binding transcriptional regulator NtrC"/>
    <property type="match status" value="1"/>
</dbReference>
<feature type="domain" description="Response regulatory" evidence="7">
    <location>
        <begin position="5"/>
        <end position="119"/>
    </location>
</feature>
<evidence type="ECO:0000313" key="8">
    <source>
        <dbReference type="EMBL" id="SMO54313.1"/>
    </source>
</evidence>
<keyword evidence="4" id="KW-0804">Transcription</keyword>
<dbReference type="InterPro" id="IPR009057">
    <property type="entry name" value="Homeodomain-like_sf"/>
</dbReference>